<dbReference type="EMBL" id="JADBDZ010000001">
    <property type="protein sequence ID" value="MBE1534013.1"/>
    <property type="molecule type" value="Genomic_DNA"/>
</dbReference>
<protein>
    <recommendedName>
        <fullName evidence="1">TipAS antibiotic-recognition domain-containing protein</fullName>
    </recommendedName>
</protein>
<evidence type="ECO:0000259" key="1">
    <source>
        <dbReference type="Pfam" id="PF07739"/>
    </source>
</evidence>
<gene>
    <name evidence="2" type="ORF">H4W34_003846</name>
</gene>
<dbReference type="RefSeq" id="WP_192760463.1">
    <property type="nucleotide sequence ID" value="NZ_JADBDZ010000001.1"/>
</dbReference>
<keyword evidence="3" id="KW-1185">Reference proteome</keyword>
<proteinExistence type="predicted"/>
<name>A0ABR9JU25_9ACTN</name>
<evidence type="ECO:0000313" key="2">
    <source>
        <dbReference type="EMBL" id="MBE1534013.1"/>
    </source>
</evidence>
<comment type="caution">
    <text evidence="2">The sequence shown here is derived from an EMBL/GenBank/DDBJ whole genome shotgun (WGS) entry which is preliminary data.</text>
</comment>
<dbReference type="Pfam" id="PF07739">
    <property type="entry name" value="TipAS"/>
    <property type="match status" value="1"/>
</dbReference>
<accession>A0ABR9JU25</accession>
<reference evidence="2 3" key="1">
    <citation type="submission" date="2020-10" db="EMBL/GenBank/DDBJ databases">
        <title>Sequencing the genomes of 1000 actinobacteria strains.</title>
        <authorList>
            <person name="Klenk H.-P."/>
        </authorList>
    </citation>
    <scope>NUCLEOTIDE SEQUENCE [LARGE SCALE GENOMIC DNA]</scope>
    <source>
        <strain evidence="2 3">DSM 46744</strain>
    </source>
</reference>
<evidence type="ECO:0000313" key="3">
    <source>
        <dbReference type="Proteomes" id="UP000627838"/>
    </source>
</evidence>
<feature type="domain" description="TipAS antibiotic-recognition" evidence="1">
    <location>
        <begin position="12"/>
        <end position="71"/>
    </location>
</feature>
<dbReference type="Proteomes" id="UP000627838">
    <property type="component" value="Unassembled WGS sequence"/>
</dbReference>
<organism evidence="2 3">
    <name type="scientific">Actinomadura algeriensis</name>
    <dbReference type="NCBI Taxonomy" id="1679523"/>
    <lineage>
        <taxon>Bacteria</taxon>
        <taxon>Bacillati</taxon>
        <taxon>Actinomycetota</taxon>
        <taxon>Actinomycetes</taxon>
        <taxon>Streptosporangiales</taxon>
        <taxon>Thermomonosporaceae</taxon>
        <taxon>Actinomadura</taxon>
    </lineage>
</organism>
<dbReference type="InterPro" id="IPR012925">
    <property type="entry name" value="TipAS_dom"/>
</dbReference>
<sequence>MEMMLDGFNDPYRDEAVARWGERAFRESDDWWRGKTLREQVAWKRDTDALVAAWAQAWRDGAAFVRDALHEYVRVSMS</sequence>